<feature type="transmembrane region" description="Helical" evidence="1">
    <location>
        <begin position="50"/>
        <end position="72"/>
    </location>
</feature>
<dbReference type="EMBL" id="JBGCUO010000002">
    <property type="protein sequence ID" value="MEY1662902.1"/>
    <property type="molecule type" value="Genomic_DNA"/>
</dbReference>
<gene>
    <name evidence="3" type="ORF">AB5I84_12140</name>
</gene>
<dbReference type="GO" id="GO:0004673">
    <property type="term" value="F:protein histidine kinase activity"/>
    <property type="evidence" value="ECO:0007669"/>
    <property type="project" value="UniProtKB-EC"/>
</dbReference>
<keyword evidence="3" id="KW-0418">Kinase</keyword>
<keyword evidence="1" id="KW-0812">Transmembrane</keyword>
<dbReference type="PANTHER" id="PTHR34220:SF7">
    <property type="entry name" value="SENSOR HISTIDINE KINASE YPDA"/>
    <property type="match status" value="1"/>
</dbReference>
<dbReference type="PANTHER" id="PTHR34220">
    <property type="entry name" value="SENSOR HISTIDINE KINASE YPDA"/>
    <property type="match status" value="1"/>
</dbReference>
<organism evidence="3 4">
    <name type="scientific">Isoalcanivorax beigongshangi</name>
    <dbReference type="NCBI Taxonomy" id="3238810"/>
    <lineage>
        <taxon>Bacteria</taxon>
        <taxon>Pseudomonadati</taxon>
        <taxon>Pseudomonadota</taxon>
        <taxon>Gammaproteobacteria</taxon>
        <taxon>Oceanospirillales</taxon>
        <taxon>Alcanivoracaceae</taxon>
        <taxon>Isoalcanivorax</taxon>
    </lineage>
</organism>
<feature type="domain" description="Signal transduction histidine kinase internal region" evidence="2">
    <location>
        <begin position="161"/>
        <end position="238"/>
    </location>
</feature>
<dbReference type="EC" id="2.7.13.3" evidence="3"/>
<evidence type="ECO:0000313" key="3">
    <source>
        <dbReference type="EMBL" id="MEY1662902.1"/>
    </source>
</evidence>
<keyword evidence="1" id="KW-1133">Transmembrane helix</keyword>
<dbReference type="SUPFAM" id="SSF55874">
    <property type="entry name" value="ATPase domain of HSP90 chaperone/DNA topoisomerase II/histidine kinase"/>
    <property type="match status" value="1"/>
</dbReference>
<dbReference type="InterPro" id="IPR010559">
    <property type="entry name" value="Sig_transdc_His_kin_internal"/>
</dbReference>
<keyword evidence="1" id="KW-0472">Membrane</keyword>
<dbReference type="Gene3D" id="3.30.565.10">
    <property type="entry name" value="Histidine kinase-like ATPase, C-terminal domain"/>
    <property type="match status" value="1"/>
</dbReference>
<dbReference type="Pfam" id="PF06580">
    <property type="entry name" value="His_kinase"/>
    <property type="match status" value="1"/>
</dbReference>
<accession>A0ABV4AK50</accession>
<feature type="transmembrane region" description="Helical" evidence="1">
    <location>
        <begin position="84"/>
        <end position="103"/>
    </location>
</feature>
<dbReference type="InterPro" id="IPR036890">
    <property type="entry name" value="HATPase_C_sf"/>
</dbReference>
<name>A0ABV4AK50_9GAMM</name>
<dbReference type="RefSeq" id="WP_369456172.1">
    <property type="nucleotide sequence ID" value="NZ_JBGCUO010000002.1"/>
</dbReference>
<comment type="caution">
    <text evidence="3">The sequence shown here is derived from an EMBL/GenBank/DDBJ whole genome shotgun (WGS) entry which is preliminary data.</text>
</comment>
<keyword evidence="3" id="KW-0808">Transferase</keyword>
<keyword evidence="4" id="KW-1185">Reference proteome</keyword>
<sequence length="348" mass="39093">MKALDKTMPIAGFVPDLCEPRRLLVVVLAAQMMAVLLTLAGTYYDGFSFGRLALISFFMQWVALTATGLLCLMRHRLNRLHPAWGACAVVVVVVGTTLIYSALSEVLLARIVPSFQRTRDLWGGHLWVNVTMAAIMTSTVMRYFYVSEQLRAEEKIALQSRIQALQSRIRPHFLFNSMNIIASLIAVDPDAAELAVEDLSRLFRASLRESGAQVSLEEELDLCRRYVRIEQLRMGARLQMRWEVDIDPKTALIPLLTLQPLLENAIYHGIQPRPDGGEVVLRVGASGTELVYQLINPLPLGKVNSSAGNRMALDNIRQRLAALYGKRARLDVDADNNEYRVTLRYPRT</sequence>
<feature type="transmembrane region" description="Helical" evidence="1">
    <location>
        <begin position="23"/>
        <end position="44"/>
    </location>
</feature>
<dbReference type="Proteomes" id="UP001562065">
    <property type="component" value="Unassembled WGS sequence"/>
</dbReference>
<dbReference type="InterPro" id="IPR050640">
    <property type="entry name" value="Bact_2-comp_sensor_kinase"/>
</dbReference>
<evidence type="ECO:0000259" key="2">
    <source>
        <dbReference type="Pfam" id="PF06580"/>
    </source>
</evidence>
<feature type="transmembrane region" description="Helical" evidence="1">
    <location>
        <begin position="123"/>
        <end position="145"/>
    </location>
</feature>
<evidence type="ECO:0000313" key="4">
    <source>
        <dbReference type="Proteomes" id="UP001562065"/>
    </source>
</evidence>
<proteinExistence type="predicted"/>
<evidence type="ECO:0000256" key="1">
    <source>
        <dbReference type="SAM" id="Phobius"/>
    </source>
</evidence>
<reference evidence="3 4" key="1">
    <citation type="submission" date="2024-07" db="EMBL/GenBank/DDBJ databases">
        <authorList>
            <person name="Ren Q."/>
        </authorList>
    </citation>
    <scope>NUCLEOTIDE SEQUENCE [LARGE SCALE GENOMIC DNA]</scope>
    <source>
        <strain evidence="3 4">REN37</strain>
    </source>
</reference>
<protein>
    <submittedName>
        <fullName evidence="3">Sensor histidine kinase</fullName>
        <ecNumber evidence="3">2.7.13.3</ecNumber>
    </submittedName>
</protein>